<proteinExistence type="predicted"/>
<dbReference type="AlphaFoldDB" id="A0A1H3KNB9"/>
<keyword evidence="2" id="KW-1185">Reference proteome</keyword>
<reference evidence="1 2" key="1">
    <citation type="submission" date="2016-10" db="EMBL/GenBank/DDBJ databases">
        <authorList>
            <person name="de Groot N.N."/>
        </authorList>
    </citation>
    <scope>NUCLEOTIDE SEQUENCE [LARGE SCALE GENOMIC DNA]</scope>
    <source>
        <strain evidence="1 2">DSM 24677</strain>
    </source>
</reference>
<accession>A0A1H3KNB9</accession>
<evidence type="ECO:0000313" key="2">
    <source>
        <dbReference type="Proteomes" id="UP000199026"/>
    </source>
</evidence>
<sequence length="157" mass="17529">MVNPRLAPELRYKNCKAMLERGRKDAASAKRLTALDQLAALAASSENKTQQRSSHLPMLRSSAVAPVTKLTTPPSWANSVIRLLWLCRKINLSGKQAHFSPFAPQTWASQVRPNPKIQALFPKSCFRDAQGFALFFKGKVVFKPQNEPNVRGLNCQQ</sequence>
<name>A0A1H3KNB9_9RHOB</name>
<organism evidence="1 2">
    <name type="scientific">Lentibacter algarum</name>
    <dbReference type="NCBI Taxonomy" id="576131"/>
    <lineage>
        <taxon>Bacteria</taxon>
        <taxon>Pseudomonadati</taxon>
        <taxon>Pseudomonadota</taxon>
        <taxon>Alphaproteobacteria</taxon>
        <taxon>Rhodobacterales</taxon>
        <taxon>Roseobacteraceae</taxon>
        <taxon>Lentibacter</taxon>
    </lineage>
</organism>
<evidence type="ECO:0000313" key="1">
    <source>
        <dbReference type="EMBL" id="SDY53536.1"/>
    </source>
</evidence>
<protein>
    <submittedName>
        <fullName evidence="1">Uncharacterized protein</fullName>
    </submittedName>
</protein>
<dbReference type="Proteomes" id="UP000199026">
    <property type="component" value="Unassembled WGS sequence"/>
</dbReference>
<dbReference type="EMBL" id="FNPR01000002">
    <property type="protein sequence ID" value="SDY53536.1"/>
    <property type="molecule type" value="Genomic_DNA"/>
</dbReference>
<gene>
    <name evidence="1" type="ORF">SAMN05444486_102647</name>
</gene>